<dbReference type="Pfam" id="PF16076">
    <property type="entry name" value="Acyltransf_C"/>
    <property type="match status" value="1"/>
</dbReference>
<keyword evidence="4" id="KW-0472">Membrane</keyword>
<keyword evidence="4" id="KW-1133">Transmembrane helix</keyword>
<dbReference type="InterPro" id="IPR032098">
    <property type="entry name" value="Acyltransf_C"/>
</dbReference>
<keyword evidence="3" id="KW-0012">Acyltransferase</keyword>
<reference evidence="7" key="1">
    <citation type="submission" date="2025-08" db="UniProtKB">
        <authorList>
            <consortium name="RefSeq"/>
        </authorList>
    </citation>
    <scope>IDENTIFICATION</scope>
    <source>
        <tissue evidence="7">Whole Larva</tissue>
    </source>
</reference>
<protein>
    <submittedName>
        <fullName evidence="7">Lysocardiolipin acyltransferase 1-like</fullName>
    </submittedName>
</protein>
<dbReference type="Proteomes" id="UP000695000">
    <property type="component" value="Unplaced"/>
</dbReference>
<keyword evidence="6" id="KW-1185">Reference proteome</keyword>
<accession>A0ABM1M3Q1</accession>
<dbReference type="GeneID" id="108557271"/>
<dbReference type="SUPFAM" id="SSF69593">
    <property type="entry name" value="Glycerol-3-phosphate (1)-acyltransferase"/>
    <property type="match status" value="1"/>
</dbReference>
<evidence type="ECO:0000313" key="6">
    <source>
        <dbReference type="Proteomes" id="UP000695000"/>
    </source>
</evidence>
<feature type="transmembrane region" description="Helical" evidence="4">
    <location>
        <begin position="15"/>
        <end position="41"/>
    </location>
</feature>
<comment type="similarity">
    <text evidence="1">Belongs to the 1-acyl-sn-glycerol-3-phosphate acyltransferase family.</text>
</comment>
<name>A0ABM1M3Q1_NICVS</name>
<feature type="transmembrane region" description="Helical" evidence="4">
    <location>
        <begin position="312"/>
        <end position="333"/>
    </location>
</feature>
<dbReference type="PANTHER" id="PTHR10983:SF16">
    <property type="entry name" value="LYSOCARDIOLIPIN ACYLTRANSFERASE 1"/>
    <property type="match status" value="1"/>
</dbReference>
<evidence type="ECO:0000259" key="5">
    <source>
        <dbReference type="SMART" id="SM00563"/>
    </source>
</evidence>
<feature type="domain" description="Phospholipid/glycerol acyltransferase" evidence="5">
    <location>
        <begin position="86"/>
        <end position="213"/>
    </location>
</feature>
<feature type="transmembrane region" description="Helical" evidence="4">
    <location>
        <begin position="339"/>
        <end position="365"/>
    </location>
</feature>
<evidence type="ECO:0000256" key="1">
    <source>
        <dbReference type="ARBA" id="ARBA00008655"/>
    </source>
</evidence>
<proteinExistence type="inferred from homology"/>
<sequence>MIPLRFAAGYIKGIIYIYLWYSSILFGYAGLFCPILPLIFLSNRLYRNATDFLFTFWQMYPTALLDLLFNCKVQVTGDEINADESSLLVMNHRTRTDWNFLWPAVYQATTGKGRFNHPTKFVLKDEIRHIPGVGWIMQLSCFLYIKRNWALDKIKLSCMIDYFCDSKHKFSLLIFPEGTDLTADTKRNSDKYADKHGLQKYDYVLHPRTTGFSFLAERLIRKRALDALYDITIIYCDNVPQNETLILRGQFPKEIKIHFTRYPVASLPDGEEELKLFLEKRWLEKERNIREFYATHQFLHGKRVRRDQRLELYVALVFWTALPYLVVYLLYATSVLRHIVFYHTVFLLLVNAFFGGFQNFEIAIFNSKRKMSRFISSRI</sequence>
<evidence type="ECO:0000256" key="4">
    <source>
        <dbReference type="SAM" id="Phobius"/>
    </source>
</evidence>
<dbReference type="InterPro" id="IPR002123">
    <property type="entry name" value="Plipid/glycerol_acylTrfase"/>
</dbReference>
<evidence type="ECO:0000313" key="7">
    <source>
        <dbReference type="RefSeq" id="XP_017769201.1"/>
    </source>
</evidence>
<dbReference type="PANTHER" id="PTHR10983">
    <property type="entry name" value="1-ACYLGLYCEROL-3-PHOSPHATE ACYLTRANSFERASE-RELATED"/>
    <property type="match status" value="1"/>
</dbReference>
<dbReference type="Pfam" id="PF01553">
    <property type="entry name" value="Acyltransferase"/>
    <property type="match status" value="1"/>
</dbReference>
<keyword evidence="4" id="KW-0812">Transmembrane</keyword>
<dbReference type="CDD" id="cd07990">
    <property type="entry name" value="LPLAT_LCLAT1-like"/>
    <property type="match status" value="1"/>
</dbReference>
<evidence type="ECO:0000256" key="3">
    <source>
        <dbReference type="ARBA" id="ARBA00023315"/>
    </source>
</evidence>
<dbReference type="RefSeq" id="XP_017769201.1">
    <property type="nucleotide sequence ID" value="XM_017913712.1"/>
</dbReference>
<organism evidence="6 7">
    <name type="scientific">Nicrophorus vespilloides</name>
    <name type="common">Boreal carrion beetle</name>
    <dbReference type="NCBI Taxonomy" id="110193"/>
    <lineage>
        <taxon>Eukaryota</taxon>
        <taxon>Metazoa</taxon>
        <taxon>Ecdysozoa</taxon>
        <taxon>Arthropoda</taxon>
        <taxon>Hexapoda</taxon>
        <taxon>Insecta</taxon>
        <taxon>Pterygota</taxon>
        <taxon>Neoptera</taxon>
        <taxon>Endopterygota</taxon>
        <taxon>Coleoptera</taxon>
        <taxon>Polyphaga</taxon>
        <taxon>Staphyliniformia</taxon>
        <taxon>Silphidae</taxon>
        <taxon>Nicrophorinae</taxon>
        <taxon>Nicrophorus</taxon>
    </lineage>
</organism>
<gene>
    <name evidence="7" type="primary">LOC108557271</name>
</gene>
<dbReference type="SMART" id="SM00563">
    <property type="entry name" value="PlsC"/>
    <property type="match status" value="1"/>
</dbReference>
<evidence type="ECO:0000256" key="2">
    <source>
        <dbReference type="ARBA" id="ARBA00022679"/>
    </source>
</evidence>
<keyword evidence="2" id="KW-0808">Transferase</keyword>